<dbReference type="Proteomes" id="UP000236893">
    <property type="component" value="Unassembled WGS sequence"/>
</dbReference>
<reference evidence="1 2" key="1">
    <citation type="submission" date="2018-01" db="EMBL/GenBank/DDBJ databases">
        <authorList>
            <person name="Gaut B.S."/>
            <person name="Morton B.R."/>
            <person name="Clegg M.T."/>
            <person name="Duvall M.R."/>
        </authorList>
    </citation>
    <scope>NUCLEOTIDE SEQUENCE [LARGE SCALE GENOMIC DNA]</scope>
    <source>
        <strain evidence="1 2">HR-AV</strain>
    </source>
</reference>
<protein>
    <submittedName>
        <fullName evidence="1">Osmotically inducible protein OsmC</fullName>
    </submittedName>
</protein>
<dbReference type="InterPro" id="IPR036102">
    <property type="entry name" value="OsmC/Ohrsf"/>
</dbReference>
<dbReference type="InterPro" id="IPR015946">
    <property type="entry name" value="KH_dom-like_a/b"/>
</dbReference>
<dbReference type="AlphaFoldDB" id="A0A2S5A1R8"/>
<accession>A0A2S5A1R8</accession>
<dbReference type="Pfam" id="PF02566">
    <property type="entry name" value="OsmC"/>
    <property type="match status" value="1"/>
</dbReference>
<dbReference type="Gene3D" id="3.30.300.20">
    <property type="match status" value="1"/>
</dbReference>
<evidence type="ECO:0000313" key="1">
    <source>
        <dbReference type="EMBL" id="POY36063.1"/>
    </source>
</evidence>
<evidence type="ECO:0000313" key="2">
    <source>
        <dbReference type="Proteomes" id="UP000236893"/>
    </source>
</evidence>
<dbReference type="OrthoDB" id="9804010at2"/>
<keyword evidence="2" id="KW-1185">Reference proteome</keyword>
<name>A0A2S5A1R8_9SPHI</name>
<organism evidence="1 2">
    <name type="scientific">Solitalea longa</name>
    <dbReference type="NCBI Taxonomy" id="2079460"/>
    <lineage>
        <taxon>Bacteria</taxon>
        <taxon>Pseudomonadati</taxon>
        <taxon>Bacteroidota</taxon>
        <taxon>Sphingobacteriia</taxon>
        <taxon>Sphingobacteriales</taxon>
        <taxon>Sphingobacteriaceae</taxon>
        <taxon>Solitalea</taxon>
    </lineage>
</organism>
<gene>
    <name evidence="1" type="ORF">C3K47_12755</name>
</gene>
<dbReference type="EMBL" id="PQVF01000008">
    <property type="protein sequence ID" value="POY36063.1"/>
    <property type="molecule type" value="Genomic_DNA"/>
</dbReference>
<comment type="caution">
    <text evidence="1">The sequence shown here is derived from an EMBL/GenBank/DDBJ whole genome shotgun (WGS) entry which is preliminary data.</text>
</comment>
<dbReference type="SUPFAM" id="SSF82784">
    <property type="entry name" value="OsmC-like"/>
    <property type="match status" value="1"/>
</dbReference>
<dbReference type="InterPro" id="IPR003718">
    <property type="entry name" value="OsmC/Ohr_fam"/>
</dbReference>
<proteinExistence type="predicted"/>
<dbReference type="PANTHER" id="PTHR34352">
    <property type="entry name" value="PROTEIN YHFA"/>
    <property type="match status" value="1"/>
</dbReference>
<sequence length="137" mass="15167">MNIKLERKNNAYHFEAVNEQGNVLAMDANPAIGGENKGFRPMETLLAGLGGCSAIDVISILTKQKEPIADLKISIDAKRIEGEVPSLFEIINVEYHFFGELNTDKIERALALTFDKYCSVAQILGKSAKLSYTYKLN</sequence>
<dbReference type="PANTHER" id="PTHR34352:SF1">
    <property type="entry name" value="PROTEIN YHFA"/>
    <property type="match status" value="1"/>
</dbReference>
<dbReference type="RefSeq" id="WP_103789526.1">
    <property type="nucleotide sequence ID" value="NZ_PQVF01000008.1"/>
</dbReference>